<organism evidence="6 7">
    <name type="scientific">Reticulomyxa filosa</name>
    <dbReference type="NCBI Taxonomy" id="46433"/>
    <lineage>
        <taxon>Eukaryota</taxon>
        <taxon>Sar</taxon>
        <taxon>Rhizaria</taxon>
        <taxon>Retaria</taxon>
        <taxon>Foraminifera</taxon>
        <taxon>Monothalamids</taxon>
        <taxon>Reticulomyxidae</taxon>
        <taxon>Reticulomyxa</taxon>
    </lineage>
</organism>
<reference evidence="6 7" key="1">
    <citation type="journal article" date="2013" name="Curr. Biol.">
        <title>The Genome of the Foraminiferan Reticulomyxa filosa.</title>
        <authorList>
            <person name="Glockner G."/>
            <person name="Hulsmann N."/>
            <person name="Schleicher M."/>
            <person name="Noegel A.A."/>
            <person name="Eichinger L."/>
            <person name="Gallinger C."/>
            <person name="Pawlowski J."/>
            <person name="Sierra R."/>
            <person name="Euteneuer U."/>
            <person name="Pillet L."/>
            <person name="Moustafa A."/>
            <person name="Platzer M."/>
            <person name="Groth M."/>
            <person name="Szafranski K."/>
            <person name="Schliwa M."/>
        </authorList>
    </citation>
    <scope>NUCLEOTIDE SEQUENCE [LARGE SCALE GENOMIC DNA]</scope>
</reference>
<feature type="compositionally biased region" description="Basic and acidic residues" evidence="4">
    <location>
        <begin position="262"/>
        <end position="275"/>
    </location>
</feature>
<comment type="caution">
    <text evidence="6">The sequence shown here is derived from an EMBL/GenBank/DDBJ whole genome shotgun (WGS) entry which is preliminary data.</text>
</comment>
<dbReference type="Proteomes" id="UP000023152">
    <property type="component" value="Unassembled WGS sequence"/>
</dbReference>
<evidence type="ECO:0000256" key="3">
    <source>
        <dbReference type="PIRSR" id="PIRSR623088-3"/>
    </source>
</evidence>
<feature type="compositionally biased region" description="Basic residues" evidence="4">
    <location>
        <begin position="226"/>
        <end position="238"/>
    </location>
</feature>
<keyword evidence="2" id="KW-0378">Hydrolase</keyword>
<dbReference type="PROSITE" id="PS51845">
    <property type="entry name" value="PDEASE_I_2"/>
    <property type="match status" value="1"/>
</dbReference>
<feature type="domain" description="PDEase" evidence="5">
    <location>
        <begin position="1"/>
        <end position="183"/>
    </location>
</feature>
<dbReference type="InterPro" id="IPR023088">
    <property type="entry name" value="PDEase"/>
</dbReference>
<dbReference type="GO" id="GO:0007165">
    <property type="term" value="P:signal transduction"/>
    <property type="evidence" value="ECO:0007669"/>
    <property type="project" value="InterPro"/>
</dbReference>
<accession>X6NLB2</accession>
<feature type="compositionally biased region" description="Basic and acidic residues" evidence="4">
    <location>
        <begin position="241"/>
        <end position="251"/>
    </location>
</feature>
<name>X6NLB2_RETFI</name>
<dbReference type="OrthoDB" id="189220at2759"/>
<evidence type="ECO:0000256" key="2">
    <source>
        <dbReference type="ARBA" id="ARBA00022801"/>
    </source>
</evidence>
<evidence type="ECO:0000259" key="5">
    <source>
        <dbReference type="PROSITE" id="PS51845"/>
    </source>
</evidence>
<dbReference type="SUPFAM" id="SSF109604">
    <property type="entry name" value="HD-domain/PDEase-like"/>
    <property type="match status" value="1"/>
</dbReference>
<dbReference type="PRINTS" id="PR00387">
    <property type="entry name" value="PDIESTERASE1"/>
</dbReference>
<dbReference type="EMBL" id="ASPP01007642">
    <property type="protein sequence ID" value="ETO26776.1"/>
    <property type="molecule type" value="Genomic_DNA"/>
</dbReference>
<dbReference type="PANTHER" id="PTHR11347">
    <property type="entry name" value="CYCLIC NUCLEOTIDE PHOSPHODIESTERASE"/>
    <property type="match status" value="1"/>
</dbReference>
<feature type="region of interest" description="Disordered" evidence="4">
    <location>
        <begin position="287"/>
        <end position="306"/>
    </location>
</feature>
<protein>
    <submittedName>
        <fullName evidence="6">Dunce, isoform G</fullName>
    </submittedName>
</protein>
<dbReference type="GO" id="GO:0046872">
    <property type="term" value="F:metal ion binding"/>
    <property type="evidence" value="ECO:0007669"/>
    <property type="project" value="UniProtKB-KW"/>
</dbReference>
<dbReference type="AlphaFoldDB" id="X6NLB2"/>
<evidence type="ECO:0000256" key="1">
    <source>
        <dbReference type="ARBA" id="ARBA00022723"/>
    </source>
</evidence>
<dbReference type="Gene3D" id="1.10.1300.10">
    <property type="entry name" value="3'5'-cyclic nucleotide phosphodiesterase, catalytic domain"/>
    <property type="match status" value="1"/>
</dbReference>
<feature type="compositionally biased region" description="Polar residues" evidence="4">
    <location>
        <begin position="184"/>
        <end position="204"/>
    </location>
</feature>
<keyword evidence="1 3" id="KW-0479">Metal-binding</keyword>
<feature type="region of interest" description="Disordered" evidence="4">
    <location>
        <begin position="182"/>
        <end position="275"/>
    </location>
</feature>
<evidence type="ECO:0000313" key="7">
    <source>
        <dbReference type="Proteomes" id="UP000023152"/>
    </source>
</evidence>
<sequence>MFRSAATTDINNNEMDLYDKLCLAPLYRLADCPPLADLSQIENDGFLLLHPNQAIVEDVVCENPPLRVDGILNERFFLLEIVVHLADVSNPAKPLNIAKMWARRVMDEFYCQGDKEREFGIPVTPMMDRHSSTAQIAKVQIGFLQFVIIPFFESFTSLCVDAKECFDTLQSNLEYWKSIHKEPPTTNLTSNASQESDVSNALSNEKTEEVSIASTVEDVSKDKSKTKNKTKHKERKNPRITSREPKLKSIEEEKDDAAATDIENHESDNKDGMEIKQKFTIVEEIHIDNKSQQRKSIQKSQMLNRT</sequence>
<dbReference type="GO" id="GO:0004114">
    <property type="term" value="F:3',5'-cyclic-nucleotide phosphodiesterase activity"/>
    <property type="evidence" value="ECO:0007669"/>
    <property type="project" value="InterPro"/>
</dbReference>
<dbReference type="InterPro" id="IPR002073">
    <property type="entry name" value="PDEase_catalytic_dom"/>
</dbReference>
<gene>
    <name evidence="6" type="ORF">RFI_10359</name>
</gene>
<proteinExistence type="predicted"/>
<evidence type="ECO:0000256" key="4">
    <source>
        <dbReference type="SAM" id="MobiDB-lite"/>
    </source>
</evidence>
<feature type="binding site" evidence="3">
    <location>
        <position position="87"/>
    </location>
    <ligand>
        <name>Zn(2+)</name>
        <dbReference type="ChEBI" id="CHEBI:29105"/>
        <label>1</label>
    </ligand>
</feature>
<dbReference type="Pfam" id="PF00233">
    <property type="entry name" value="PDEase_I"/>
    <property type="match status" value="1"/>
</dbReference>
<evidence type="ECO:0000313" key="6">
    <source>
        <dbReference type="EMBL" id="ETO26776.1"/>
    </source>
</evidence>
<keyword evidence="7" id="KW-1185">Reference proteome</keyword>
<dbReference type="InterPro" id="IPR036971">
    <property type="entry name" value="PDEase_catalytic_dom_sf"/>
</dbReference>